<keyword evidence="2" id="KW-1185">Reference proteome</keyword>
<evidence type="ECO:0000313" key="1">
    <source>
        <dbReference type="EMBL" id="KLN60014.1"/>
    </source>
</evidence>
<dbReference type="InterPro" id="IPR014541">
    <property type="entry name" value="Amdntrnsf_FN0238"/>
</dbReference>
<name>A0A0H2MBV9_9PROT</name>
<sequence>MSLLISLSAQQPDVKNSPQIPIAVIVIRPHHFTANPETAEDNAFQNMGVNAEQECAIRAYHEVSNTIDTLRSHGVNVHVYEDEGRHTPDSVFPNNWFSTHAGGHIAIYPMYAENRRRERRTDIIEMLKHSYRVQDVVDYSGMENDGLFLEGTGAMVLDHIERVAYVCKSRRADPILLERFCSQFNYEPIVFEAFDSKGRAVYHTNVLMCIASDIVLVGAEMLRDIDQRTALLERLKNTGRKIIELSEAQIAAFAGNMLEVQGANGSLLAMSETARRALTCEQIDQVEQRLPIVNLPIPTIEKAGGSVRCMLAGIHLSKR</sequence>
<dbReference type="AlphaFoldDB" id="A0A0H2MBV9"/>
<reference evidence="1 2" key="1">
    <citation type="submission" date="2015-03" db="EMBL/GenBank/DDBJ databases">
        <title>Genome Sequence of Kiloniella spongiae MEBiC09566, isolated from a marine sponge.</title>
        <authorList>
            <person name="Shao Z."/>
            <person name="Wang L."/>
            <person name="Li X."/>
        </authorList>
    </citation>
    <scope>NUCLEOTIDE SEQUENCE [LARGE SCALE GENOMIC DNA]</scope>
    <source>
        <strain evidence="1 2">MEBiC09566</strain>
    </source>
</reference>
<organism evidence="1 2">
    <name type="scientific">Kiloniella spongiae</name>
    <dbReference type="NCBI Taxonomy" id="1489064"/>
    <lineage>
        <taxon>Bacteria</taxon>
        <taxon>Pseudomonadati</taxon>
        <taxon>Pseudomonadota</taxon>
        <taxon>Alphaproteobacteria</taxon>
        <taxon>Rhodospirillales</taxon>
        <taxon>Kiloniellaceae</taxon>
        <taxon>Kiloniella</taxon>
    </lineage>
</organism>
<protein>
    <submittedName>
        <fullName evidence="1">Amidinotransferase</fullName>
    </submittedName>
</protein>
<dbReference type="OrthoDB" id="9788268at2"/>
<gene>
    <name evidence="1" type="ORF">WH96_15030</name>
</gene>
<dbReference type="PATRIC" id="fig|1489064.4.peg.4356"/>
<evidence type="ECO:0000313" key="2">
    <source>
        <dbReference type="Proteomes" id="UP000035444"/>
    </source>
</evidence>
<proteinExistence type="predicted"/>
<dbReference type="RefSeq" id="WP_047765003.1">
    <property type="nucleotide sequence ID" value="NZ_LAQL01000009.1"/>
</dbReference>
<dbReference type="PIRSF" id="PIRSF028188">
    <property type="entry name" value="Amdntrnsf_FN0238"/>
    <property type="match status" value="1"/>
</dbReference>
<dbReference type="Pfam" id="PF19420">
    <property type="entry name" value="DDAH_eukar"/>
    <property type="match status" value="1"/>
</dbReference>
<dbReference type="PANTHER" id="PTHR43224">
    <property type="entry name" value="AMIDINOTRANSFERASE"/>
    <property type="match status" value="1"/>
</dbReference>
<accession>A0A0H2MBV9</accession>
<dbReference type="SUPFAM" id="SSF55909">
    <property type="entry name" value="Pentein"/>
    <property type="match status" value="1"/>
</dbReference>
<dbReference type="NCBIfam" id="NF046062">
    <property type="entry name" value="citrull_CtlX"/>
    <property type="match status" value="1"/>
</dbReference>
<dbReference type="Gene3D" id="3.75.10.10">
    <property type="entry name" value="L-arginine/glycine Amidinotransferase, Chain A"/>
    <property type="match status" value="1"/>
</dbReference>
<comment type="caution">
    <text evidence="1">The sequence shown here is derived from an EMBL/GenBank/DDBJ whole genome shotgun (WGS) entry which is preliminary data.</text>
</comment>
<dbReference type="EMBL" id="LAQL01000009">
    <property type="protein sequence ID" value="KLN60014.1"/>
    <property type="molecule type" value="Genomic_DNA"/>
</dbReference>
<keyword evidence="1" id="KW-0808">Transferase</keyword>
<dbReference type="PANTHER" id="PTHR43224:SF1">
    <property type="entry name" value="AMIDINOTRANSFERASE"/>
    <property type="match status" value="1"/>
</dbReference>
<dbReference type="GO" id="GO:0016740">
    <property type="term" value="F:transferase activity"/>
    <property type="evidence" value="ECO:0007669"/>
    <property type="project" value="UniProtKB-KW"/>
</dbReference>
<dbReference type="Proteomes" id="UP000035444">
    <property type="component" value="Unassembled WGS sequence"/>
</dbReference>
<dbReference type="STRING" id="1489064.WH96_15030"/>